<evidence type="ECO:0000256" key="4">
    <source>
        <dbReference type="ARBA" id="ARBA00022679"/>
    </source>
</evidence>
<name>A0AAW5RSZ8_AERME</name>
<dbReference type="SUPFAM" id="SSF54211">
    <property type="entry name" value="Ribosomal protein S5 domain 2-like"/>
    <property type="match status" value="1"/>
</dbReference>
<dbReference type="InterPro" id="IPR006204">
    <property type="entry name" value="GHMP_kinase_N_dom"/>
</dbReference>
<keyword evidence="4 10" id="KW-0808">Transferase</keyword>
<dbReference type="PIRSF" id="PIRSF010376">
    <property type="entry name" value="IspE"/>
    <property type="match status" value="1"/>
</dbReference>
<dbReference type="GO" id="GO:0050515">
    <property type="term" value="F:4-(cytidine 5'-diphospho)-2-C-methyl-D-erythritol kinase activity"/>
    <property type="evidence" value="ECO:0007669"/>
    <property type="project" value="UniProtKB-UniRule"/>
</dbReference>
<dbReference type="InterPro" id="IPR004424">
    <property type="entry name" value="IspE"/>
</dbReference>
<dbReference type="Gene3D" id="3.30.70.890">
    <property type="entry name" value="GHMP kinase, C-terminal domain"/>
    <property type="match status" value="1"/>
</dbReference>
<dbReference type="InterPro" id="IPR036554">
    <property type="entry name" value="GHMP_kinase_C_sf"/>
</dbReference>
<dbReference type="FunFam" id="3.30.230.10:FF:000022">
    <property type="entry name" value="4-diphosphocytidyl-2-C-methyl-D-erythritol kinase"/>
    <property type="match status" value="1"/>
</dbReference>
<feature type="binding site" evidence="10">
    <location>
        <begin position="110"/>
        <end position="120"/>
    </location>
    <ligand>
        <name>ATP</name>
        <dbReference type="ChEBI" id="CHEBI:30616"/>
    </ligand>
</feature>
<dbReference type="AlphaFoldDB" id="A0AAW5RSZ8"/>
<comment type="similarity">
    <text evidence="1 10">Belongs to the GHMP kinase family. IspE subfamily.</text>
</comment>
<evidence type="ECO:0000256" key="8">
    <source>
        <dbReference type="ARBA" id="ARBA00023229"/>
    </source>
</evidence>
<evidence type="ECO:0000313" key="13">
    <source>
        <dbReference type="EMBL" id="MCV3290020.1"/>
    </source>
</evidence>
<feature type="active site" evidence="10">
    <location>
        <position position="152"/>
    </location>
</feature>
<evidence type="ECO:0000256" key="7">
    <source>
        <dbReference type="ARBA" id="ARBA00022840"/>
    </source>
</evidence>
<reference evidence="13" key="1">
    <citation type="submission" date="2022-01" db="EMBL/GenBank/DDBJ databases">
        <title>Comparison of Fish pathogen Aeromonas spp.</title>
        <authorList>
            <person name="Dubey S."/>
            <person name="Sorum H."/>
            <person name="Munangandu H.M."/>
        </authorList>
    </citation>
    <scope>NUCLEOTIDE SEQUENCE</scope>
    <source>
        <strain evidence="13">SD/21-15</strain>
    </source>
</reference>
<comment type="caution">
    <text evidence="13">The sequence shown here is derived from an EMBL/GenBank/DDBJ whole genome shotgun (WGS) entry which is preliminary data.</text>
</comment>
<dbReference type="NCBIfam" id="NF011202">
    <property type="entry name" value="PRK14608.1"/>
    <property type="match status" value="1"/>
</dbReference>
<evidence type="ECO:0000256" key="2">
    <source>
        <dbReference type="ARBA" id="ARBA00012052"/>
    </source>
</evidence>
<dbReference type="GO" id="GO:0016114">
    <property type="term" value="P:terpenoid biosynthetic process"/>
    <property type="evidence" value="ECO:0007669"/>
    <property type="project" value="UniProtKB-UniRule"/>
</dbReference>
<evidence type="ECO:0000259" key="12">
    <source>
        <dbReference type="Pfam" id="PF08544"/>
    </source>
</evidence>
<keyword evidence="5 10" id="KW-0547">Nucleotide-binding</keyword>
<dbReference type="Gene3D" id="3.30.230.10">
    <property type="match status" value="1"/>
</dbReference>
<dbReference type="InterPro" id="IPR014721">
    <property type="entry name" value="Ribsml_uS5_D2-typ_fold_subgr"/>
</dbReference>
<feature type="active site" evidence="10">
    <location>
        <position position="26"/>
    </location>
</feature>
<keyword evidence="8 10" id="KW-0414">Isoprene biosynthesis</keyword>
<dbReference type="HAMAP" id="MF_00061">
    <property type="entry name" value="IspE"/>
    <property type="match status" value="1"/>
</dbReference>
<evidence type="ECO:0000256" key="9">
    <source>
        <dbReference type="ARBA" id="ARBA00032554"/>
    </source>
</evidence>
<organism evidence="13 14">
    <name type="scientific">Aeromonas media</name>
    <dbReference type="NCBI Taxonomy" id="651"/>
    <lineage>
        <taxon>Bacteria</taxon>
        <taxon>Pseudomonadati</taxon>
        <taxon>Pseudomonadota</taxon>
        <taxon>Gammaproteobacteria</taxon>
        <taxon>Aeromonadales</taxon>
        <taxon>Aeromonadaceae</taxon>
        <taxon>Aeromonas</taxon>
    </lineage>
</organism>
<keyword evidence="6 10" id="KW-0418">Kinase</keyword>
<dbReference type="Pfam" id="PF08544">
    <property type="entry name" value="GHMP_kinases_C"/>
    <property type="match status" value="1"/>
</dbReference>
<sequence length="304" mass="33190">MDPGAMMSLPDQSAPKTPLRWPAPAKLNLFLHVNGRRPDGYHELQTLFIFLDHGDWLEFEPLADTDLLTLSPAIPGVPDEQNLIIRAARLLQGRLPSPMGAHIRLEKVLPMGGGIGGGSSDAATTLVALNHLWQAGLDEDELAQLGVQLGADVPVFVRGRAAFAEGVGEKLQPVEVPSAWYLVLKPDCHVATAAVFQDPELPRNTPRMTLHNLLEGVWKNDCELLVKKRHPEVANALGWLLEYAPSRMTGTGACVFAQFEDEVAARKVLARVPEGWDGFVAKGENISPLFVTLQQVSDWGIAKR</sequence>
<comment type="catalytic activity">
    <reaction evidence="10">
        <text>4-CDP-2-C-methyl-D-erythritol + ATP = 4-CDP-2-C-methyl-D-erythritol 2-phosphate + ADP + H(+)</text>
        <dbReference type="Rhea" id="RHEA:18437"/>
        <dbReference type="ChEBI" id="CHEBI:15378"/>
        <dbReference type="ChEBI" id="CHEBI:30616"/>
        <dbReference type="ChEBI" id="CHEBI:57823"/>
        <dbReference type="ChEBI" id="CHEBI:57919"/>
        <dbReference type="ChEBI" id="CHEBI:456216"/>
        <dbReference type="EC" id="2.7.1.148"/>
    </reaction>
</comment>
<dbReference type="Pfam" id="PF00288">
    <property type="entry name" value="GHMP_kinases_N"/>
    <property type="match status" value="1"/>
</dbReference>
<dbReference type="InterPro" id="IPR020568">
    <property type="entry name" value="Ribosomal_Su5_D2-typ_SF"/>
</dbReference>
<protein>
    <recommendedName>
        <fullName evidence="3 10">4-diphosphocytidyl-2-C-methyl-D-erythritol kinase</fullName>
        <shortName evidence="10">CMK</shortName>
        <ecNumber evidence="2 10">2.7.1.148</ecNumber>
    </recommendedName>
    <alternativeName>
        <fullName evidence="9 10">4-(cytidine-5'-diphospho)-2-C-methyl-D-erythritol kinase</fullName>
    </alternativeName>
</protein>
<feature type="domain" description="GHMP kinase N-terminal" evidence="11">
    <location>
        <begin position="82"/>
        <end position="159"/>
    </location>
</feature>
<comment type="pathway">
    <text evidence="10">Isoprenoid biosynthesis; isopentenyl diphosphate biosynthesis via DXP pathway; isopentenyl diphosphate from 1-deoxy-D-xylulose 5-phosphate: step 3/6.</text>
</comment>
<proteinExistence type="inferred from homology"/>
<feature type="domain" description="GHMP kinase C-terminal" evidence="12">
    <location>
        <begin position="218"/>
        <end position="276"/>
    </location>
</feature>
<dbReference type="InterPro" id="IPR013750">
    <property type="entry name" value="GHMP_kinase_C_dom"/>
</dbReference>
<dbReference type="EMBL" id="JAJVCY010000040">
    <property type="protein sequence ID" value="MCV3290020.1"/>
    <property type="molecule type" value="Genomic_DNA"/>
</dbReference>
<dbReference type="EC" id="2.7.1.148" evidence="2 10"/>
<accession>A0AAW5RSZ8</accession>
<dbReference type="GO" id="GO:0005524">
    <property type="term" value="F:ATP binding"/>
    <property type="evidence" value="ECO:0007669"/>
    <property type="project" value="UniProtKB-UniRule"/>
</dbReference>
<evidence type="ECO:0000256" key="6">
    <source>
        <dbReference type="ARBA" id="ARBA00022777"/>
    </source>
</evidence>
<dbReference type="PANTHER" id="PTHR43527">
    <property type="entry name" value="4-DIPHOSPHOCYTIDYL-2-C-METHYL-D-ERYTHRITOL KINASE, CHLOROPLASTIC"/>
    <property type="match status" value="1"/>
</dbReference>
<dbReference type="PANTHER" id="PTHR43527:SF2">
    <property type="entry name" value="4-DIPHOSPHOCYTIDYL-2-C-METHYL-D-ERYTHRITOL KINASE, CHLOROPLASTIC"/>
    <property type="match status" value="1"/>
</dbReference>
<evidence type="ECO:0000256" key="5">
    <source>
        <dbReference type="ARBA" id="ARBA00022741"/>
    </source>
</evidence>
<comment type="function">
    <text evidence="10">Catalyzes the phosphorylation of the position 2 hydroxy group of 4-diphosphocytidyl-2C-methyl-D-erythritol.</text>
</comment>
<evidence type="ECO:0000259" key="11">
    <source>
        <dbReference type="Pfam" id="PF00288"/>
    </source>
</evidence>
<evidence type="ECO:0000256" key="3">
    <source>
        <dbReference type="ARBA" id="ARBA00017473"/>
    </source>
</evidence>
<evidence type="ECO:0000256" key="10">
    <source>
        <dbReference type="HAMAP-Rule" id="MF_00061"/>
    </source>
</evidence>
<evidence type="ECO:0000313" key="14">
    <source>
        <dbReference type="Proteomes" id="UP001208651"/>
    </source>
</evidence>
<dbReference type="NCBIfam" id="TIGR00154">
    <property type="entry name" value="ispE"/>
    <property type="match status" value="1"/>
</dbReference>
<evidence type="ECO:0000256" key="1">
    <source>
        <dbReference type="ARBA" id="ARBA00009684"/>
    </source>
</evidence>
<keyword evidence="7 10" id="KW-0067">ATP-binding</keyword>
<dbReference type="SUPFAM" id="SSF55060">
    <property type="entry name" value="GHMP Kinase, C-terminal domain"/>
    <property type="match status" value="1"/>
</dbReference>
<gene>
    <name evidence="10 13" type="primary">ispE</name>
    <name evidence="13" type="ORF">LZT28_17470</name>
</gene>
<dbReference type="GO" id="GO:0019288">
    <property type="term" value="P:isopentenyl diphosphate biosynthetic process, methylerythritol 4-phosphate pathway"/>
    <property type="evidence" value="ECO:0007669"/>
    <property type="project" value="UniProtKB-UniRule"/>
</dbReference>
<dbReference type="Proteomes" id="UP001208651">
    <property type="component" value="Unassembled WGS sequence"/>
</dbReference>